<name>A0A1I7ZQF8_9BILA</name>
<organism evidence="2 3">
    <name type="scientific">Steinernema glaseri</name>
    <dbReference type="NCBI Taxonomy" id="37863"/>
    <lineage>
        <taxon>Eukaryota</taxon>
        <taxon>Metazoa</taxon>
        <taxon>Ecdysozoa</taxon>
        <taxon>Nematoda</taxon>
        <taxon>Chromadorea</taxon>
        <taxon>Rhabditida</taxon>
        <taxon>Tylenchina</taxon>
        <taxon>Panagrolaimomorpha</taxon>
        <taxon>Strongyloidoidea</taxon>
        <taxon>Steinernematidae</taxon>
        <taxon>Steinernema</taxon>
    </lineage>
</organism>
<accession>A0A1I7ZQF8</accession>
<dbReference type="AlphaFoldDB" id="A0A1I7ZQF8"/>
<keyword evidence="1" id="KW-1133">Transmembrane helix</keyword>
<keyword evidence="1" id="KW-0812">Transmembrane</keyword>
<dbReference type="WBParaSite" id="L893_g28790.t1">
    <property type="protein sequence ID" value="L893_g28790.t1"/>
    <property type="gene ID" value="L893_g28790"/>
</dbReference>
<dbReference type="Proteomes" id="UP000095287">
    <property type="component" value="Unplaced"/>
</dbReference>
<feature type="transmembrane region" description="Helical" evidence="1">
    <location>
        <begin position="102"/>
        <end position="121"/>
    </location>
</feature>
<reference evidence="3" key="1">
    <citation type="submission" date="2016-11" db="UniProtKB">
        <authorList>
            <consortium name="WormBaseParasite"/>
        </authorList>
    </citation>
    <scope>IDENTIFICATION</scope>
</reference>
<protein>
    <submittedName>
        <fullName evidence="3">G_PROTEIN_RECEP_F1_2 domain-containing protein</fullName>
    </submittedName>
</protein>
<sequence length="123" mass="14004">MENGTIISNFDMQLLNHGTALLDFILEPYFIYLIFRCSPPAMSIYRWYLLGISLTNLVMTLNFAVIWSPVVDIYGLDICVPSSHLDGRYVPLLHAVFNLSLFAQWQLLLGSLTYAVTIVCWPV</sequence>
<evidence type="ECO:0000313" key="2">
    <source>
        <dbReference type="Proteomes" id="UP000095287"/>
    </source>
</evidence>
<evidence type="ECO:0000313" key="3">
    <source>
        <dbReference type="WBParaSite" id="L893_g28790.t1"/>
    </source>
</evidence>
<feature type="transmembrane region" description="Helical" evidence="1">
    <location>
        <begin position="47"/>
        <end position="67"/>
    </location>
</feature>
<proteinExistence type="predicted"/>
<feature type="transmembrane region" description="Helical" evidence="1">
    <location>
        <begin position="14"/>
        <end position="35"/>
    </location>
</feature>
<keyword evidence="2" id="KW-1185">Reference proteome</keyword>
<evidence type="ECO:0000256" key="1">
    <source>
        <dbReference type="SAM" id="Phobius"/>
    </source>
</evidence>
<keyword evidence="1" id="KW-0472">Membrane</keyword>